<gene>
    <name evidence="9" type="ORF">PZE19_12680</name>
</gene>
<dbReference type="InterPro" id="IPR007630">
    <property type="entry name" value="RNA_pol_sigma70_r4"/>
</dbReference>
<feature type="domain" description="RNA polymerase sigma-70 region 1.2" evidence="6">
    <location>
        <begin position="15"/>
        <end position="45"/>
    </location>
</feature>
<feature type="region of interest" description="Disordered" evidence="5">
    <location>
        <begin position="183"/>
        <end position="210"/>
    </location>
</feature>
<dbReference type="Proteomes" id="UP001216907">
    <property type="component" value="Unassembled WGS sequence"/>
</dbReference>
<dbReference type="InterPro" id="IPR014284">
    <property type="entry name" value="RNA_pol_sigma-70_dom"/>
</dbReference>
<dbReference type="Pfam" id="PF00140">
    <property type="entry name" value="Sigma70_r1_2"/>
    <property type="match status" value="1"/>
</dbReference>
<feature type="domain" description="RNA polymerase sigma-70 region 4" evidence="8">
    <location>
        <begin position="220"/>
        <end position="270"/>
    </location>
</feature>
<evidence type="ECO:0000313" key="10">
    <source>
        <dbReference type="Proteomes" id="UP001216907"/>
    </source>
</evidence>
<keyword evidence="3" id="KW-0238">DNA-binding</keyword>
<dbReference type="Gene3D" id="1.10.10.10">
    <property type="entry name" value="Winged helix-like DNA-binding domain superfamily/Winged helix DNA-binding domain"/>
    <property type="match status" value="2"/>
</dbReference>
<dbReference type="NCBIfam" id="TIGR02937">
    <property type="entry name" value="sigma70-ECF"/>
    <property type="match status" value="1"/>
</dbReference>
<feature type="compositionally biased region" description="Acidic residues" evidence="5">
    <location>
        <begin position="184"/>
        <end position="203"/>
    </location>
</feature>
<dbReference type="PRINTS" id="PR00046">
    <property type="entry name" value="SIGMA70FCT"/>
</dbReference>
<dbReference type="Pfam" id="PF04542">
    <property type="entry name" value="Sigma70_r2"/>
    <property type="match status" value="1"/>
</dbReference>
<dbReference type="RefSeq" id="WP_277860990.1">
    <property type="nucleotide sequence ID" value="NZ_JARRAG010000002.1"/>
</dbReference>
<feature type="domain" description="RNA polymerase sigma-70 region 2" evidence="7">
    <location>
        <begin position="51"/>
        <end position="115"/>
    </location>
</feature>
<keyword evidence="10" id="KW-1185">Reference proteome</keyword>
<dbReference type="PANTHER" id="PTHR30603">
    <property type="entry name" value="RNA POLYMERASE SIGMA FACTOR RPO"/>
    <property type="match status" value="1"/>
</dbReference>
<dbReference type="EMBL" id="JARRAG010000002">
    <property type="protein sequence ID" value="MDG3004635.1"/>
    <property type="molecule type" value="Genomic_DNA"/>
</dbReference>
<proteinExistence type="predicted"/>
<dbReference type="InterPro" id="IPR036388">
    <property type="entry name" value="WH-like_DNA-bd_sf"/>
</dbReference>
<dbReference type="Pfam" id="PF04545">
    <property type="entry name" value="Sigma70_r4"/>
    <property type="match status" value="1"/>
</dbReference>
<evidence type="ECO:0000259" key="8">
    <source>
        <dbReference type="Pfam" id="PF04545"/>
    </source>
</evidence>
<name>A0ABT6FAN1_9BACT</name>
<keyword evidence="1" id="KW-0805">Transcription regulation</keyword>
<feature type="region of interest" description="Disordered" evidence="5">
    <location>
        <begin position="271"/>
        <end position="331"/>
    </location>
</feature>
<evidence type="ECO:0000256" key="2">
    <source>
        <dbReference type="ARBA" id="ARBA00023082"/>
    </source>
</evidence>
<evidence type="ECO:0000259" key="7">
    <source>
        <dbReference type="Pfam" id="PF04542"/>
    </source>
</evidence>
<organism evidence="9 10">
    <name type="scientific">Paludisphaera mucosa</name>
    <dbReference type="NCBI Taxonomy" id="3030827"/>
    <lineage>
        <taxon>Bacteria</taxon>
        <taxon>Pseudomonadati</taxon>
        <taxon>Planctomycetota</taxon>
        <taxon>Planctomycetia</taxon>
        <taxon>Isosphaerales</taxon>
        <taxon>Isosphaeraceae</taxon>
        <taxon>Paludisphaera</taxon>
    </lineage>
</organism>
<evidence type="ECO:0000259" key="6">
    <source>
        <dbReference type="Pfam" id="PF00140"/>
    </source>
</evidence>
<dbReference type="InterPro" id="IPR013325">
    <property type="entry name" value="RNA_pol_sigma_r2"/>
</dbReference>
<protein>
    <submittedName>
        <fullName evidence="9">RNA polymerase sigma factor RpoD/SigA</fullName>
    </submittedName>
</protein>
<evidence type="ECO:0000256" key="4">
    <source>
        <dbReference type="ARBA" id="ARBA00023163"/>
    </source>
</evidence>
<dbReference type="InterPro" id="IPR009042">
    <property type="entry name" value="RNA_pol_sigma70_r1_2"/>
</dbReference>
<comment type="caution">
    <text evidence="9">The sequence shown here is derived from an EMBL/GenBank/DDBJ whole genome shotgun (WGS) entry which is preliminary data.</text>
</comment>
<evidence type="ECO:0000256" key="1">
    <source>
        <dbReference type="ARBA" id="ARBA00023015"/>
    </source>
</evidence>
<dbReference type="InterPro" id="IPR000943">
    <property type="entry name" value="RNA_pol_sigma70"/>
</dbReference>
<dbReference type="InterPro" id="IPR050239">
    <property type="entry name" value="Sigma-70_RNA_pol_init_factors"/>
</dbReference>
<evidence type="ECO:0000256" key="5">
    <source>
        <dbReference type="SAM" id="MobiDB-lite"/>
    </source>
</evidence>
<dbReference type="SUPFAM" id="SSF88946">
    <property type="entry name" value="Sigma2 domain of RNA polymerase sigma factors"/>
    <property type="match status" value="1"/>
</dbReference>
<feature type="compositionally biased region" description="Basic residues" evidence="5">
    <location>
        <begin position="290"/>
        <end position="304"/>
    </location>
</feature>
<sequence>MSRIEAKDCGVSHDLQTYFHDINEVSLLTADDERRLAAEIALGDDDARTRMIAANLRLVVRIARDYQGRGMTLDDLIGEGNLGLIRASEEYDPRFGTRFSTYAGYWIKQAIRHALINTATTIRLPAHMVGLLTKWRRAERLLTRELVRAPSFDEIAGHLGLTEMQKSLVVKAKRANQVKLESGAADEDDYWSPDDSVDPDEGPSADLEARDDRADLFRRMRVLDERERMVLTYRYGLQGVAPLTLKEIGDRLGITREWVRKLELRAIRKLDTAARPPPAPAASKPAPPAARRRLHPAPPRRRRLLTRERGRRPEGAEVAAFGRSRLVPRTR</sequence>
<dbReference type="PANTHER" id="PTHR30603:SF60">
    <property type="entry name" value="RNA POLYMERASE SIGMA FACTOR RPOD"/>
    <property type="match status" value="1"/>
</dbReference>
<keyword evidence="2" id="KW-0731">Sigma factor</keyword>
<feature type="compositionally biased region" description="Basic and acidic residues" evidence="5">
    <location>
        <begin position="305"/>
        <end position="315"/>
    </location>
</feature>
<dbReference type="InterPro" id="IPR013324">
    <property type="entry name" value="RNA_pol_sigma_r3/r4-like"/>
</dbReference>
<feature type="compositionally biased region" description="Pro residues" evidence="5">
    <location>
        <begin position="275"/>
        <end position="288"/>
    </location>
</feature>
<dbReference type="Gene3D" id="1.10.601.10">
    <property type="entry name" value="RNA Polymerase Primary Sigma Factor"/>
    <property type="match status" value="1"/>
</dbReference>
<dbReference type="SUPFAM" id="SSF88659">
    <property type="entry name" value="Sigma3 and sigma4 domains of RNA polymerase sigma factors"/>
    <property type="match status" value="2"/>
</dbReference>
<reference evidence="9 10" key="1">
    <citation type="submission" date="2023-03" db="EMBL/GenBank/DDBJ databases">
        <title>Paludisphaera mucosa sp. nov. a novel planctomycete from northern fen.</title>
        <authorList>
            <person name="Ivanova A."/>
        </authorList>
    </citation>
    <scope>NUCLEOTIDE SEQUENCE [LARGE SCALE GENOMIC DNA]</scope>
    <source>
        <strain evidence="9 10">Pla2</strain>
    </source>
</reference>
<dbReference type="InterPro" id="IPR007627">
    <property type="entry name" value="RNA_pol_sigma70_r2"/>
</dbReference>
<keyword evidence="4" id="KW-0804">Transcription</keyword>
<evidence type="ECO:0000256" key="3">
    <source>
        <dbReference type="ARBA" id="ARBA00023125"/>
    </source>
</evidence>
<dbReference type="CDD" id="cd06171">
    <property type="entry name" value="Sigma70_r4"/>
    <property type="match status" value="1"/>
</dbReference>
<evidence type="ECO:0000313" key="9">
    <source>
        <dbReference type="EMBL" id="MDG3004635.1"/>
    </source>
</evidence>
<accession>A0ABT6FAN1</accession>